<evidence type="ECO:0000259" key="3">
    <source>
        <dbReference type="Pfam" id="PF13505"/>
    </source>
</evidence>
<dbReference type="Pfam" id="PF13505">
    <property type="entry name" value="OMP_b-brl"/>
    <property type="match status" value="1"/>
</dbReference>
<gene>
    <name evidence="4" type="ORF">MFU01_43790</name>
    <name evidence="5" type="ORF">SAMN05443572_105597</name>
</gene>
<evidence type="ECO:0000313" key="6">
    <source>
        <dbReference type="Proteomes" id="UP000183760"/>
    </source>
</evidence>
<dbReference type="STRING" id="1334629.MFUL124B02_28275"/>
<dbReference type="EMBL" id="BJXR01000033">
    <property type="protein sequence ID" value="GEN09342.1"/>
    <property type="molecule type" value="Genomic_DNA"/>
</dbReference>
<feature type="signal peptide" evidence="2">
    <location>
        <begin position="1"/>
        <end position="23"/>
    </location>
</feature>
<dbReference type="InterPro" id="IPR011250">
    <property type="entry name" value="OMP/PagP_B-barrel"/>
</dbReference>
<dbReference type="SUPFAM" id="SSF56925">
    <property type="entry name" value="OMPA-like"/>
    <property type="match status" value="1"/>
</dbReference>
<keyword evidence="1 2" id="KW-0732">Signal</keyword>
<accession>A0A511T744</accession>
<reference evidence="5 6" key="1">
    <citation type="submission" date="2016-10" db="EMBL/GenBank/DDBJ databases">
        <authorList>
            <person name="Varghese N."/>
            <person name="Submissions S."/>
        </authorList>
    </citation>
    <scope>NUCLEOTIDE SEQUENCE [LARGE SCALE GENOMIC DNA]</scope>
    <source>
        <strain evidence="5 6">DSM 16525</strain>
    </source>
</reference>
<dbReference type="OrthoDB" id="5501192at2"/>
<feature type="domain" description="Outer membrane protein beta-barrel" evidence="3">
    <location>
        <begin position="12"/>
        <end position="180"/>
    </location>
</feature>
<feature type="chain" id="PRO_5022832987" evidence="2">
    <location>
        <begin position="24"/>
        <end position="199"/>
    </location>
</feature>
<comment type="caution">
    <text evidence="4">The sequence shown here is derived from an EMBL/GenBank/DDBJ whole genome shotgun (WGS) entry which is preliminary data.</text>
</comment>
<dbReference type="Gene3D" id="2.40.160.20">
    <property type="match status" value="1"/>
</dbReference>
<dbReference type="RefSeq" id="WP_074955582.1">
    <property type="nucleotide sequence ID" value="NZ_BJXR01000033.1"/>
</dbReference>
<evidence type="ECO:0000313" key="4">
    <source>
        <dbReference type="EMBL" id="GEN09342.1"/>
    </source>
</evidence>
<protein>
    <submittedName>
        <fullName evidence="5">Outer membrane protein beta-barrel domain-containing protein</fullName>
    </submittedName>
</protein>
<evidence type="ECO:0000256" key="1">
    <source>
        <dbReference type="ARBA" id="ARBA00022729"/>
    </source>
</evidence>
<sequence length="199" mass="20419">MFSRGIQVGALALAILAAGTASAQERKAGKRGDVNVFLKGGLGDYTGNLGDLTSTGPSWGLSLNVQPTTFLGFELGYEGSQNGINDVRILDDGPSIVRQGGSALVKLSPPMLTSVRPFVGAGFGLTYVDVRGTGGGFYDSDTMEEVPLAAGLEFNSGALTAGLRATYRVLIDDAGFANGAVEDTDGGLFDASVTLGARF</sequence>
<organism evidence="4 7">
    <name type="scientific">Myxococcus fulvus</name>
    <dbReference type="NCBI Taxonomy" id="33"/>
    <lineage>
        <taxon>Bacteria</taxon>
        <taxon>Pseudomonadati</taxon>
        <taxon>Myxococcota</taxon>
        <taxon>Myxococcia</taxon>
        <taxon>Myxococcales</taxon>
        <taxon>Cystobacterineae</taxon>
        <taxon>Myxococcaceae</taxon>
        <taxon>Myxococcus</taxon>
    </lineage>
</organism>
<dbReference type="Proteomes" id="UP000321514">
    <property type="component" value="Unassembled WGS sequence"/>
</dbReference>
<evidence type="ECO:0000313" key="7">
    <source>
        <dbReference type="Proteomes" id="UP000321514"/>
    </source>
</evidence>
<evidence type="ECO:0000256" key="2">
    <source>
        <dbReference type="SAM" id="SignalP"/>
    </source>
</evidence>
<evidence type="ECO:0000313" key="5">
    <source>
        <dbReference type="EMBL" id="SEU17463.1"/>
    </source>
</evidence>
<dbReference type="Proteomes" id="UP000183760">
    <property type="component" value="Unassembled WGS sequence"/>
</dbReference>
<name>A0A511T744_MYXFU</name>
<dbReference type="InterPro" id="IPR027385">
    <property type="entry name" value="Beta-barrel_OMP"/>
</dbReference>
<proteinExistence type="predicted"/>
<dbReference type="AlphaFoldDB" id="A0A511T744"/>
<keyword evidence="6" id="KW-1185">Reference proteome</keyword>
<dbReference type="EMBL" id="FOIB01000005">
    <property type="protein sequence ID" value="SEU17463.1"/>
    <property type="molecule type" value="Genomic_DNA"/>
</dbReference>
<reference evidence="4 7" key="2">
    <citation type="submission" date="2019-07" db="EMBL/GenBank/DDBJ databases">
        <title>Whole genome shotgun sequence of Myxococcus fulvus NBRC 100333.</title>
        <authorList>
            <person name="Hosoyama A."/>
            <person name="Uohara A."/>
            <person name="Ohji S."/>
            <person name="Ichikawa N."/>
        </authorList>
    </citation>
    <scope>NUCLEOTIDE SEQUENCE [LARGE SCALE GENOMIC DNA]</scope>
    <source>
        <strain evidence="4 7">NBRC 100333</strain>
    </source>
</reference>